<dbReference type="PROSITE" id="PS51145">
    <property type="entry name" value="ZU5"/>
    <property type="match status" value="1"/>
</dbReference>
<dbReference type="Pfam" id="PF00791">
    <property type="entry name" value="ZU5"/>
    <property type="match status" value="1"/>
</dbReference>
<feature type="compositionally biased region" description="Basic and acidic residues" evidence="1">
    <location>
        <begin position="583"/>
        <end position="592"/>
    </location>
</feature>
<feature type="region of interest" description="Disordered" evidence="1">
    <location>
        <begin position="753"/>
        <end position="772"/>
    </location>
</feature>
<dbReference type="Gene3D" id="2.30.30.40">
    <property type="entry name" value="SH3 Domains"/>
    <property type="match status" value="1"/>
</dbReference>
<dbReference type="GO" id="GO:0050839">
    <property type="term" value="F:cell adhesion molecule binding"/>
    <property type="evidence" value="ECO:0007669"/>
    <property type="project" value="TreeGrafter"/>
</dbReference>
<protein>
    <submittedName>
        <fullName evidence="6">PDZ domain-containing protein</fullName>
    </submittedName>
</protein>
<dbReference type="Proteomes" id="UP000274504">
    <property type="component" value="Unassembled WGS sequence"/>
</dbReference>
<sequence>MQRQGVAASIPHAHVCNCHKTIPLNRGFHSDAELVEKRTSPHFFNIEDDERSNDCGDESNGNTETRVVNIQKHPVIGTGLRIIGGNAVGIFVSEVNSQSPAADAGVKPGDEIISINNESVKSLTKAEAATKILKSQRLIRLELKSSPTKYEAFINDKLGPGDDFYVRASFNYKPNVGDANGNRSVDSSTPISALSVSLGDIFHVTDSLQAGSFTSWLARKVSPNISGLGSIPSYEKAVQLLKSQITSPRVTDESRLYLRVVQLDSYPYPRPVIIYGPLADKAMRLLVEEVSTIEDTEGEPRFEVPPISGTPPQPDDIFAYSLCSSSPGVIRLSAIQMLMERGKHPVLNLRPGAIEGLISNGIAPIVLLITATSAQQIRTVMEMYRPRCPRGSFSIRDASRRLWAEIADLRVTIAHLITDSVPLFSSSYEQFDETEWMHNLISIIRHHQSQPVWIAEDSAAYCKATENLLTPIASPQEPFKLKISESNCDHDAGEVTTFNINGGYHGDSSSFSKSSDEWGIATRLELIEDNIDIGRSDSSSIQKKKSELRRVRIQSPRPDSRSVQTESPERTLEESNSTNVSPRDGEVGEKRGIGKRHRPLSSRNIPCGLITEPQRVVAETSGEFVPADGGKLKIPKHGVELSIPPGAIPDDGGGEKQEIYLRVYEGKNQDEEGEARDSEKKSHIVSPLVMCGPRGLRFQKPVTLTMPRFHTHQGETTEPEVSKPCAEKDKGHQSSSPSSSWSLRVMHAATQSDAITTSASASTSESEMRSHALRQWRTVRPPLSNIIKPADSPSKSTLVSAPPIRQLSGTESDSSGAAITYKVAESFISLLIDHF</sequence>
<accession>A0A158QD33</accession>
<dbReference type="SMART" id="SM00228">
    <property type="entry name" value="PDZ"/>
    <property type="match status" value="1"/>
</dbReference>
<dbReference type="InterPro" id="IPR000906">
    <property type="entry name" value="ZU5_dom"/>
</dbReference>
<dbReference type="STRING" id="6216.A0A158QD33"/>
<dbReference type="GO" id="GO:0045216">
    <property type="term" value="P:cell-cell junction organization"/>
    <property type="evidence" value="ECO:0007669"/>
    <property type="project" value="TreeGrafter"/>
</dbReference>
<reference evidence="4 5" key="2">
    <citation type="submission" date="2018-11" db="EMBL/GenBank/DDBJ databases">
        <authorList>
            <consortium name="Pathogen Informatics"/>
        </authorList>
    </citation>
    <scope>NUCLEOTIDE SEQUENCE [LARGE SCALE GENOMIC DNA]</scope>
</reference>
<proteinExistence type="predicted"/>
<dbReference type="InterPro" id="IPR001478">
    <property type="entry name" value="PDZ"/>
</dbReference>
<dbReference type="Pfam" id="PF00595">
    <property type="entry name" value="PDZ"/>
    <property type="match status" value="1"/>
</dbReference>
<evidence type="ECO:0000259" key="2">
    <source>
        <dbReference type="PROSITE" id="PS50106"/>
    </source>
</evidence>
<dbReference type="SMART" id="SM00218">
    <property type="entry name" value="ZU5"/>
    <property type="match status" value="1"/>
</dbReference>
<dbReference type="Gene3D" id="3.40.50.300">
    <property type="entry name" value="P-loop containing nucleotide triphosphate hydrolases"/>
    <property type="match status" value="1"/>
</dbReference>
<dbReference type="PANTHER" id="PTHR13865:SF28">
    <property type="entry name" value="POLYCHAETOID, ISOFORM O"/>
    <property type="match status" value="1"/>
</dbReference>
<evidence type="ECO:0000313" key="5">
    <source>
        <dbReference type="Proteomes" id="UP000274504"/>
    </source>
</evidence>
<dbReference type="InterPro" id="IPR036034">
    <property type="entry name" value="PDZ_sf"/>
</dbReference>
<feature type="region of interest" description="Disordered" evidence="1">
    <location>
        <begin position="784"/>
        <end position="815"/>
    </location>
</feature>
<feature type="region of interest" description="Disordered" evidence="1">
    <location>
        <begin position="536"/>
        <end position="606"/>
    </location>
</feature>
<dbReference type="InterPro" id="IPR027417">
    <property type="entry name" value="P-loop_NTPase"/>
</dbReference>
<feature type="domain" description="PDZ" evidence="2">
    <location>
        <begin position="67"/>
        <end position="147"/>
    </location>
</feature>
<evidence type="ECO:0000259" key="3">
    <source>
        <dbReference type="PROSITE" id="PS51145"/>
    </source>
</evidence>
<feature type="domain" description="ZU5" evidence="3">
    <location>
        <begin position="619"/>
        <end position="762"/>
    </location>
</feature>
<dbReference type="GO" id="GO:0005886">
    <property type="term" value="C:plasma membrane"/>
    <property type="evidence" value="ECO:0007669"/>
    <property type="project" value="TreeGrafter"/>
</dbReference>
<dbReference type="GO" id="GO:0150105">
    <property type="term" value="P:protein localization to cell-cell junction"/>
    <property type="evidence" value="ECO:0007669"/>
    <property type="project" value="TreeGrafter"/>
</dbReference>
<name>A0A158QD33_HYMDI</name>
<dbReference type="GO" id="GO:0005923">
    <property type="term" value="C:bicellular tight junction"/>
    <property type="evidence" value="ECO:0007669"/>
    <property type="project" value="TreeGrafter"/>
</dbReference>
<dbReference type="PANTHER" id="PTHR13865">
    <property type="entry name" value="TIGHT JUNCTION PROTEIN"/>
    <property type="match status" value="1"/>
</dbReference>
<feature type="region of interest" description="Disordered" evidence="1">
    <location>
        <begin position="709"/>
        <end position="742"/>
    </location>
</feature>
<gene>
    <name evidence="4" type="ORF">HDID_LOCUS2351</name>
</gene>
<dbReference type="AlphaFoldDB" id="A0A158QD33"/>
<dbReference type="EMBL" id="UYSG01000565">
    <property type="protein sequence ID" value="VDL19812.1"/>
    <property type="molecule type" value="Genomic_DNA"/>
</dbReference>
<dbReference type="GO" id="GO:0098609">
    <property type="term" value="P:cell-cell adhesion"/>
    <property type="evidence" value="ECO:0007669"/>
    <property type="project" value="TreeGrafter"/>
</dbReference>
<dbReference type="WBParaSite" id="HDID_0000235001-mRNA-1">
    <property type="protein sequence ID" value="HDID_0000235001-mRNA-1"/>
    <property type="gene ID" value="HDID_0000235001"/>
</dbReference>
<feature type="compositionally biased region" description="Low complexity" evidence="1">
    <location>
        <begin position="753"/>
        <end position="765"/>
    </location>
</feature>
<organism evidence="6">
    <name type="scientific">Hymenolepis diminuta</name>
    <name type="common">Rat tapeworm</name>
    <dbReference type="NCBI Taxonomy" id="6216"/>
    <lineage>
        <taxon>Eukaryota</taxon>
        <taxon>Metazoa</taxon>
        <taxon>Spiralia</taxon>
        <taxon>Lophotrochozoa</taxon>
        <taxon>Platyhelminthes</taxon>
        <taxon>Cestoda</taxon>
        <taxon>Eucestoda</taxon>
        <taxon>Cyclophyllidea</taxon>
        <taxon>Hymenolepididae</taxon>
        <taxon>Hymenolepis</taxon>
    </lineage>
</organism>
<reference evidence="6" key="1">
    <citation type="submission" date="2016-04" db="UniProtKB">
        <authorList>
            <consortium name="WormBaseParasite"/>
        </authorList>
    </citation>
    <scope>IDENTIFICATION</scope>
</reference>
<dbReference type="Gene3D" id="2.30.42.10">
    <property type="match status" value="1"/>
</dbReference>
<dbReference type="SUPFAM" id="SSF50156">
    <property type="entry name" value="PDZ domain-like"/>
    <property type="match status" value="1"/>
</dbReference>
<dbReference type="PROSITE" id="PS50106">
    <property type="entry name" value="PDZ"/>
    <property type="match status" value="1"/>
</dbReference>
<evidence type="ECO:0000256" key="1">
    <source>
        <dbReference type="SAM" id="MobiDB-lite"/>
    </source>
</evidence>
<dbReference type="Gene3D" id="2.60.220.30">
    <property type="match status" value="1"/>
</dbReference>
<dbReference type="OrthoDB" id="6235640at2759"/>
<evidence type="ECO:0000313" key="4">
    <source>
        <dbReference type="EMBL" id="VDL19812.1"/>
    </source>
</evidence>
<evidence type="ECO:0000313" key="6">
    <source>
        <dbReference type="WBParaSite" id="HDID_0000235001-mRNA-1"/>
    </source>
</evidence>